<evidence type="ECO:0000313" key="2">
    <source>
        <dbReference type="EMBL" id="PAX52253.1"/>
    </source>
</evidence>
<dbReference type="EMBL" id="NTFS01000262">
    <property type="protein sequence ID" value="PAX52253.1"/>
    <property type="molecule type" value="Genomic_DNA"/>
</dbReference>
<dbReference type="AlphaFoldDB" id="A0A2A2TEW0"/>
<proteinExistence type="predicted"/>
<gene>
    <name evidence="2" type="ORF">CK510_20315</name>
</gene>
<dbReference type="Proteomes" id="UP000218238">
    <property type="component" value="Unassembled WGS sequence"/>
</dbReference>
<evidence type="ECO:0000313" key="3">
    <source>
        <dbReference type="Proteomes" id="UP000218238"/>
    </source>
</evidence>
<feature type="signal peptide" evidence="1">
    <location>
        <begin position="1"/>
        <end position="21"/>
    </location>
</feature>
<protein>
    <submittedName>
        <fullName evidence="2">Uncharacterized protein</fullName>
    </submittedName>
</protein>
<comment type="caution">
    <text evidence="2">The sequence shown here is derived from an EMBL/GenBank/DDBJ whole genome shotgun (WGS) entry which is preliminary data.</text>
</comment>
<keyword evidence="1" id="KW-0732">Signal</keyword>
<organism evidence="2 3">
    <name type="scientific">Brunnivagina elsteri CCALA 953</name>
    <dbReference type="NCBI Taxonomy" id="987040"/>
    <lineage>
        <taxon>Bacteria</taxon>
        <taxon>Bacillati</taxon>
        <taxon>Cyanobacteriota</taxon>
        <taxon>Cyanophyceae</taxon>
        <taxon>Nostocales</taxon>
        <taxon>Calotrichaceae</taxon>
        <taxon>Brunnivagina</taxon>
    </lineage>
</organism>
<evidence type="ECO:0000256" key="1">
    <source>
        <dbReference type="SAM" id="SignalP"/>
    </source>
</evidence>
<keyword evidence="3" id="KW-1185">Reference proteome</keyword>
<dbReference type="RefSeq" id="WP_095723429.1">
    <property type="nucleotide sequence ID" value="NZ_NTFS01000262.1"/>
</dbReference>
<reference evidence="2 3" key="1">
    <citation type="submission" date="2017-08" db="EMBL/GenBank/DDBJ databases">
        <title>Draft genome sequence of filamentous cyanobacterium Calothrix elsteri CCALA 953.</title>
        <authorList>
            <person name="Gagunashvili A.N."/>
            <person name="Elster J."/>
            <person name="Andresson O.S."/>
        </authorList>
    </citation>
    <scope>NUCLEOTIDE SEQUENCE [LARGE SCALE GENOMIC DNA]</scope>
    <source>
        <strain evidence="2 3">CCALA 953</strain>
    </source>
</reference>
<feature type="chain" id="PRO_5013331000" evidence="1">
    <location>
        <begin position="22"/>
        <end position="162"/>
    </location>
</feature>
<name>A0A2A2TEW0_9CYAN</name>
<accession>A0A2A2TEW0</accession>
<sequence>MHKLLTSLMALGLVFGSSVLGELTGGIANADTAYEKFKKTQMAEFSGDKAPENCRERKLEVKENGNKIVYELCAVKGKAIYLRSRNDDVVHGFYNFKAGKLIQVDAPDAFVSVGYRNGQPVVKWDWGNETVDYKLSADFKASSREDVVKINGILKKFGIRTQ</sequence>
<dbReference type="OrthoDB" id="521929at2"/>